<evidence type="ECO:0000313" key="2">
    <source>
        <dbReference type="EMBL" id="SEW16468.1"/>
    </source>
</evidence>
<dbReference type="PANTHER" id="PTHR43792">
    <property type="entry name" value="GNAT FAMILY, PUTATIVE (AFU_ORTHOLOGUE AFUA_3G00765)-RELATED-RELATED"/>
    <property type="match status" value="1"/>
</dbReference>
<dbReference type="InterPro" id="IPR000182">
    <property type="entry name" value="GNAT_dom"/>
</dbReference>
<evidence type="ECO:0000313" key="3">
    <source>
        <dbReference type="Proteomes" id="UP000199650"/>
    </source>
</evidence>
<dbReference type="AlphaFoldDB" id="A0A1I0PRH7"/>
<proteinExistence type="predicted"/>
<gene>
    <name evidence="2" type="ORF">SAMN05444851_1805</name>
</gene>
<dbReference type="GO" id="GO:0016747">
    <property type="term" value="F:acyltransferase activity, transferring groups other than amino-acyl groups"/>
    <property type="evidence" value="ECO:0007669"/>
    <property type="project" value="InterPro"/>
</dbReference>
<dbReference type="RefSeq" id="WP_091429995.1">
    <property type="nucleotide sequence ID" value="NZ_FOJB01000001.1"/>
</dbReference>
<dbReference type="EMBL" id="FOJB01000001">
    <property type="protein sequence ID" value="SEW16468.1"/>
    <property type="molecule type" value="Genomic_DNA"/>
</dbReference>
<dbReference type="InterPro" id="IPR016181">
    <property type="entry name" value="Acyl_CoA_acyltransferase"/>
</dbReference>
<accession>A0A1I0PRH7</accession>
<dbReference type="PROSITE" id="PS51186">
    <property type="entry name" value="GNAT"/>
    <property type="match status" value="1"/>
</dbReference>
<keyword evidence="2" id="KW-0808">Transferase</keyword>
<evidence type="ECO:0000259" key="1">
    <source>
        <dbReference type="PROSITE" id="PS51186"/>
    </source>
</evidence>
<dbReference type="Gene3D" id="3.40.630.30">
    <property type="match status" value="1"/>
</dbReference>
<dbReference type="Pfam" id="PF13302">
    <property type="entry name" value="Acetyltransf_3"/>
    <property type="match status" value="1"/>
</dbReference>
<dbReference type="SUPFAM" id="SSF55729">
    <property type="entry name" value="Acyl-CoA N-acyltransferases (Nat)"/>
    <property type="match status" value="1"/>
</dbReference>
<dbReference type="CDD" id="cd04301">
    <property type="entry name" value="NAT_SF"/>
    <property type="match status" value="1"/>
</dbReference>
<organism evidence="2 3">
    <name type="scientific">Aliiroseovarius sediminilitoris</name>
    <dbReference type="NCBI Taxonomy" id="1173584"/>
    <lineage>
        <taxon>Bacteria</taxon>
        <taxon>Pseudomonadati</taxon>
        <taxon>Pseudomonadota</taxon>
        <taxon>Alphaproteobacteria</taxon>
        <taxon>Rhodobacterales</taxon>
        <taxon>Paracoccaceae</taxon>
        <taxon>Aliiroseovarius</taxon>
    </lineage>
</organism>
<keyword evidence="3" id="KW-1185">Reference proteome</keyword>
<reference evidence="2 3" key="1">
    <citation type="submission" date="2016-10" db="EMBL/GenBank/DDBJ databases">
        <authorList>
            <person name="de Groot N.N."/>
        </authorList>
    </citation>
    <scope>NUCLEOTIDE SEQUENCE [LARGE SCALE GENOMIC DNA]</scope>
    <source>
        <strain evidence="2 3">DSM 29439</strain>
    </source>
</reference>
<dbReference type="OrthoDB" id="9804153at2"/>
<dbReference type="Proteomes" id="UP000199650">
    <property type="component" value="Unassembled WGS sequence"/>
</dbReference>
<sequence length="168" mass="19172">MIRTDRLCLRAPRQDDLDALHRVFGNVEAMRYWSHPAHTQRAQTQQVLHDMIRSHTATGVEFVVEHQGRVIGKAGLWRIAELGYILHPDHWGQGLAHEALGAVLNAAWDRHPQIDRITAEIDPRNITSARLLSRLGFQVTGHAENTLQVNGEWCDSTYYDLSRPQRQA</sequence>
<dbReference type="STRING" id="1173584.SAMN05444851_1805"/>
<feature type="domain" description="N-acetyltransferase" evidence="1">
    <location>
        <begin position="7"/>
        <end position="164"/>
    </location>
</feature>
<protein>
    <submittedName>
        <fullName evidence="2">Protein N-acetyltransferase, RimJ/RimL family</fullName>
    </submittedName>
</protein>
<dbReference type="PANTHER" id="PTHR43792:SF1">
    <property type="entry name" value="N-ACETYLTRANSFERASE DOMAIN-CONTAINING PROTEIN"/>
    <property type="match status" value="1"/>
</dbReference>
<name>A0A1I0PRH7_9RHOB</name>
<dbReference type="InterPro" id="IPR051531">
    <property type="entry name" value="N-acetyltransferase"/>
</dbReference>